<gene>
    <name evidence="3" type="ORF">EC973_001499</name>
</gene>
<evidence type="ECO:0000313" key="4">
    <source>
        <dbReference type="Proteomes" id="UP000605846"/>
    </source>
</evidence>
<dbReference type="AlphaFoldDB" id="A0A8H7BPX1"/>
<proteinExistence type="predicted"/>
<dbReference type="InterPro" id="IPR014752">
    <property type="entry name" value="Arrestin-like_C"/>
</dbReference>
<reference evidence="3" key="1">
    <citation type="submission" date="2020-01" db="EMBL/GenBank/DDBJ databases">
        <title>Genome Sequencing of Three Apophysomyces-Like Fungal Strains Confirms a Novel Fungal Genus in the Mucoromycota with divergent Burkholderia-like Endosymbiotic Bacteria.</title>
        <authorList>
            <person name="Stajich J.E."/>
            <person name="Macias A.M."/>
            <person name="Carter-House D."/>
            <person name="Lovett B."/>
            <person name="Kasson L.R."/>
            <person name="Berry K."/>
            <person name="Grigoriev I."/>
            <person name="Chang Y."/>
            <person name="Spatafora J."/>
            <person name="Kasson M.T."/>
        </authorList>
    </citation>
    <scope>NUCLEOTIDE SEQUENCE</scope>
    <source>
        <strain evidence="3">NRRL A-21654</strain>
    </source>
</reference>
<keyword evidence="4" id="KW-1185">Reference proteome</keyword>
<dbReference type="OrthoDB" id="2277683at2759"/>
<dbReference type="EMBL" id="JABAYA010000135">
    <property type="protein sequence ID" value="KAF7723927.1"/>
    <property type="molecule type" value="Genomic_DNA"/>
</dbReference>
<evidence type="ECO:0000259" key="2">
    <source>
        <dbReference type="Pfam" id="PF00339"/>
    </source>
</evidence>
<sequence>MAIVSLDIIPQSETVDLFDEENTIPNDNYLLAGHIELSLTRPVHVREIAVQFHGFVRSAISMDYPEQKMWNHTEPELQILMDRARRRATGIAEASQVLIQERTIVLDQPTLLRAGTSRWSFEIHLKDVQSLPPSLLLPRHTIRYELSAYIKLTSLRERVKIGYWNVRSKAARRVSVAYRRLSNTMLPVQHLSTPSPSSSSSSSPPPLVVVTGERCQKKQKNRLLSASRPIEVRKHSHASLQAFSCIPRVRYRGARPDRIRYHVSTVKFACLQQRLLNVTCDFFPLHPDASISFLELSLEQTEVYPSSERKMSLSFPVKMGTVPASRPSQMIRHSIATTTDGFELEEEPEQEGEELHKLPSYHDVLYEGAPPCPFLEENEPAPMYVR</sequence>
<organism evidence="3 4">
    <name type="scientific">Apophysomyces ossiformis</name>
    <dbReference type="NCBI Taxonomy" id="679940"/>
    <lineage>
        <taxon>Eukaryota</taxon>
        <taxon>Fungi</taxon>
        <taxon>Fungi incertae sedis</taxon>
        <taxon>Mucoromycota</taxon>
        <taxon>Mucoromycotina</taxon>
        <taxon>Mucoromycetes</taxon>
        <taxon>Mucorales</taxon>
        <taxon>Mucorineae</taxon>
        <taxon>Mucoraceae</taxon>
        <taxon>Apophysomyces</taxon>
    </lineage>
</organism>
<name>A0A8H7BPX1_9FUNG</name>
<protein>
    <recommendedName>
        <fullName evidence="2">Arrestin-like N-terminal domain-containing protein</fullName>
    </recommendedName>
</protein>
<comment type="caution">
    <text evidence="3">The sequence shown here is derived from an EMBL/GenBank/DDBJ whole genome shotgun (WGS) entry which is preliminary data.</text>
</comment>
<evidence type="ECO:0000313" key="3">
    <source>
        <dbReference type="EMBL" id="KAF7723927.1"/>
    </source>
</evidence>
<evidence type="ECO:0000256" key="1">
    <source>
        <dbReference type="SAM" id="MobiDB-lite"/>
    </source>
</evidence>
<dbReference type="InterPro" id="IPR011021">
    <property type="entry name" value="Arrestin-like_N"/>
</dbReference>
<accession>A0A8H7BPX1</accession>
<feature type="region of interest" description="Disordered" evidence="1">
    <location>
        <begin position="189"/>
        <end position="208"/>
    </location>
</feature>
<dbReference type="Proteomes" id="UP000605846">
    <property type="component" value="Unassembled WGS sequence"/>
</dbReference>
<dbReference type="Gene3D" id="2.60.40.640">
    <property type="match status" value="1"/>
</dbReference>
<feature type="domain" description="Arrestin-like N-terminal" evidence="2">
    <location>
        <begin position="19"/>
        <end position="152"/>
    </location>
</feature>
<dbReference type="Pfam" id="PF00339">
    <property type="entry name" value="Arrestin_N"/>
    <property type="match status" value="1"/>
</dbReference>